<dbReference type="SMART" id="SM00220">
    <property type="entry name" value="S_TKc"/>
    <property type="match status" value="1"/>
</dbReference>
<name>A0A022W6Q1_TRIRU</name>
<dbReference type="Proteomes" id="UP000023758">
    <property type="component" value="Unassembled WGS sequence"/>
</dbReference>
<dbReference type="InterPro" id="IPR000719">
    <property type="entry name" value="Prot_kinase_dom"/>
</dbReference>
<dbReference type="EMBL" id="KK207797">
    <property type="protein sequence ID" value="EZF53979.1"/>
    <property type="molecule type" value="Genomic_DNA"/>
</dbReference>
<dbReference type="AlphaFoldDB" id="A0A022W6Q1"/>
<dbReference type="GO" id="GO:0004674">
    <property type="term" value="F:protein serine/threonine kinase activity"/>
    <property type="evidence" value="ECO:0007669"/>
    <property type="project" value="UniProtKB-KW"/>
</dbReference>
<feature type="domain" description="Protein kinase" evidence="1">
    <location>
        <begin position="28"/>
        <end position="319"/>
    </location>
</feature>
<dbReference type="Pfam" id="PF00069">
    <property type="entry name" value="Pkinase"/>
    <property type="match status" value="1"/>
</dbReference>
<dbReference type="SUPFAM" id="SSF56112">
    <property type="entry name" value="Protein kinase-like (PK-like)"/>
    <property type="match status" value="1"/>
</dbReference>
<organism evidence="2">
    <name type="scientific">Trichophyton rubrum CBS 288.86</name>
    <dbReference type="NCBI Taxonomy" id="1215330"/>
    <lineage>
        <taxon>Eukaryota</taxon>
        <taxon>Fungi</taxon>
        <taxon>Dikarya</taxon>
        <taxon>Ascomycota</taxon>
        <taxon>Pezizomycotina</taxon>
        <taxon>Eurotiomycetes</taxon>
        <taxon>Eurotiomycetidae</taxon>
        <taxon>Onygenales</taxon>
        <taxon>Arthrodermataceae</taxon>
        <taxon>Trichophyton</taxon>
    </lineage>
</organism>
<dbReference type="PROSITE" id="PS50011">
    <property type="entry name" value="PROTEIN_KINASE_DOM"/>
    <property type="match status" value="1"/>
</dbReference>
<evidence type="ECO:0000259" key="1">
    <source>
        <dbReference type="PROSITE" id="PS50011"/>
    </source>
</evidence>
<reference evidence="2" key="1">
    <citation type="submission" date="2014-02" db="EMBL/GenBank/DDBJ databases">
        <title>The Genome Sequence of Trichophyton rubrum (morphotype fischeri) CBS 288.86.</title>
        <authorList>
            <consortium name="The Broad Institute Genomics Platform"/>
            <person name="Cuomo C.A."/>
            <person name="White T.C."/>
            <person name="Graser Y."/>
            <person name="Martinez-Rossi N."/>
            <person name="Heitman J."/>
            <person name="Young S.K."/>
            <person name="Zeng Q."/>
            <person name="Gargeya S."/>
            <person name="Abouelleil A."/>
            <person name="Alvarado L."/>
            <person name="Chapman S.B."/>
            <person name="Gainer-Dewar J."/>
            <person name="Goldberg J."/>
            <person name="Griggs A."/>
            <person name="Gujja S."/>
            <person name="Hansen M."/>
            <person name="Howarth C."/>
            <person name="Imamovic A."/>
            <person name="Larimer J."/>
            <person name="Martinez D."/>
            <person name="Murphy C."/>
            <person name="Pearson M.D."/>
            <person name="Persinoti G."/>
            <person name="Poon T."/>
            <person name="Priest M."/>
            <person name="Roberts A.D."/>
            <person name="Saif S."/>
            <person name="Shea T.D."/>
            <person name="Sykes S.N."/>
            <person name="Wortman J."/>
            <person name="Nusbaum C."/>
            <person name="Birren B."/>
        </authorList>
    </citation>
    <scope>NUCLEOTIDE SEQUENCE [LARGE SCALE GENOMIC DNA]</scope>
    <source>
        <strain evidence="2">CBS 288.86</strain>
    </source>
</reference>
<proteinExistence type="predicted"/>
<accession>A0A022W6Q1</accession>
<keyword evidence="2" id="KW-0808">Transferase</keyword>
<sequence length="322" mass="36277">MLSQGTLISLAVRSCRNWACLNLRGPKFSNSRLAPSGIITTHHQTRSISTAPINSGEYIGESGRSYKIEKTLQEETFPPRRVCLANAANDKFILKYIHPVNFSDLRELNRKLRDASHVRLPQDILPEKSMFVFECFTGHLFQLAQNDLPLQVTKRILKDALRGLAELHNKDIVHTVYHVERVQLGDLEDAAYIPPGSAMIGKQAGNEMWRSPEAHASGPVNKPSDIFSFALVCIYAVHKRVIFAVGEEELGERINPLSIILERQISYFANEDGIDGLVKYLGDSPWVHIFQVIRDGFNSDNPHPEKRITADEALAHKWFEGV</sequence>
<dbReference type="InterPro" id="IPR011009">
    <property type="entry name" value="Kinase-like_dom_sf"/>
</dbReference>
<keyword evidence="2" id="KW-0418">Kinase</keyword>
<evidence type="ECO:0000313" key="2">
    <source>
        <dbReference type="EMBL" id="EZF53979.1"/>
    </source>
</evidence>
<protein>
    <submittedName>
        <fullName evidence="2">Serine/threonine protein kinase</fullName>
    </submittedName>
</protein>
<keyword evidence="2" id="KW-0723">Serine/threonine-protein kinase</keyword>
<dbReference type="HOGENOM" id="CLU_054430_0_0_1"/>
<dbReference type="Gene3D" id="1.10.510.10">
    <property type="entry name" value="Transferase(Phosphotransferase) domain 1"/>
    <property type="match status" value="1"/>
</dbReference>
<dbReference type="GO" id="GO:0005524">
    <property type="term" value="F:ATP binding"/>
    <property type="evidence" value="ECO:0007669"/>
    <property type="project" value="InterPro"/>
</dbReference>
<gene>
    <name evidence="2" type="ORF">H103_03172</name>
</gene>
<dbReference type="OrthoDB" id="4062651at2759"/>